<dbReference type="PANTHER" id="PTHR30008:SF0">
    <property type="entry name" value="EXODEOXYRIBONUCLEASE 7 LARGE SUBUNIT"/>
    <property type="match status" value="1"/>
</dbReference>
<reference evidence="9" key="1">
    <citation type="journal article" date="2018" name="Int. J. Syst. Evol. Microbiol.">
        <title>Jatrophihabitans telluris sp. nov., isolated from sediment soil of lava forest wetlands and the emended description of the genus Jatrophihabitans.</title>
        <authorList>
            <person name="Lee K.C."/>
            <person name="Suh M.K."/>
            <person name="Eom M.K."/>
            <person name="Kim K.K."/>
            <person name="Kim J.S."/>
            <person name="Kim D.S."/>
            <person name="Ko S.H."/>
            <person name="Shin Y.K."/>
            <person name="Lee J.S."/>
        </authorList>
    </citation>
    <scope>NUCLEOTIDE SEQUENCE</scope>
    <source>
        <strain evidence="9">N237</strain>
    </source>
</reference>
<dbReference type="Pfam" id="PF02601">
    <property type="entry name" value="Exonuc_VII_L"/>
    <property type="match status" value="1"/>
</dbReference>
<keyword evidence="1 5" id="KW-0963">Cytoplasm</keyword>
<evidence type="ECO:0000256" key="5">
    <source>
        <dbReference type="HAMAP-Rule" id="MF_00378"/>
    </source>
</evidence>
<sequence length="404" mass="44334">MSKLESSPESPLPLRRISQALAEWIGRLGEVWVEGQVAQFTQRPGVATYFLTLRDSDANISMQVTCNRTVLTEPLREGARVVLRARPDFYAERGSLSLRATEIRQVGIGELLARIERLRQLLASEGLFAAERKRRLPFLPQTIGLITGRASAAEKDVVENVRRRLPGARFEIENAATQGTNAVNEVIDALKRLDARPDVQVIVIARGGGSVEDLLPFSNEALLRAVVACRTPVVSAIGHEADQPLLDLVADLAASTPTDAAKRIVPDLAEEDGRIHEARHRLRQAIHRRLDHENQLIAGLPERLHRAVRGQITTGAQEIERARGRIRSRLDTQLQLAHAETAQLLARVISLSPQAVLDRGYAVVWDSEGALVRDAADTFDGEPLRVRVADGEFSVVVGADPEAG</sequence>
<keyword evidence="3 5" id="KW-0378">Hydrolase</keyword>
<evidence type="ECO:0000256" key="6">
    <source>
        <dbReference type="RuleBase" id="RU004355"/>
    </source>
</evidence>
<dbReference type="PANTHER" id="PTHR30008">
    <property type="entry name" value="EXODEOXYRIBONUCLEASE 7 LARGE SUBUNIT"/>
    <property type="match status" value="1"/>
</dbReference>
<feature type="domain" description="Exonuclease VII large subunit C-terminal" evidence="7">
    <location>
        <begin position="127"/>
        <end position="346"/>
    </location>
</feature>
<dbReference type="Proteomes" id="UP001056336">
    <property type="component" value="Chromosome"/>
</dbReference>
<keyword evidence="10" id="KW-1185">Reference proteome</keyword>
<organism evidence="9 10">
    <name type="scientific">Jatrophihabitans telluris</name>
    <dbReference type="NCBI Taxonomy" id="2038343"/>
    <lineage>
        <taxon>Bacteria</taxon>
        <taxon>Bacillati</taxon>
        <taxon>Actinomycetota</taxon>
        <taxon>Actinomycetes</taxon>
        <taxon>Jatrophihabitantales</taxon>
        <taxon>Jatrophihabitantaceae</taxon>
        <taxon>Jatrophihabitans</taxon>
    </lineage>
</organism>
<evidence type="ECO:0000256" key="4">
    <source>
        <dbReference type="ARBA" id="ARBA00022839"/>
    </source>
</evidence>
<dbReference type="EC" id="3.1.11.6" evidence="5"/>
<evidence type="ECO:0000256" key="1">
    <source>
        <dbReference type="ARBA" id="ARBA00022490"/>
    </source>
</evidence>
<comment type="subcellular location">
    <subcellularLocation>
        <location evidence="5 6">Cytoplasm</location>
    </subcellularLocation>
</comment>
<keyword evidence="4 5" id="KW-0269">Exonuclease</keyword>
<evidence type="ECO:0000313" key="10">
    <source>
        <dbReference type="Proteomes" id="UP001056336"/>
    </source>
</evidence>
<evidence type="ECO:0000259" key="7">
    <source>
        <dbReference type="Pfam" id="PF02601"/>
    </source>
</evidence>
<dbReference type="Pfam" id="PF13742">
    <property type="entry name" value="tRNA_anti_2"/>
    <property type="match status" value="1"/>
</dbReference>
<dbReference type="NCBIfam" id="TIGR00237">
    <property type="entry name" value="xseA"/>
    <property type="match status" value="1"/>
</dbReference>
<dbReference type="HAMAP" id="MF_00378">
    <property type="entry name" value="Exonuc_7_L"/>
    <property type="match status" value="1"/>
</dbReference>
<accession>A0ABY4QX40</accession>
<dbReference type="RefSeq" id="WP_249770593.1">
    <property type="nucleotide sequence ID" value="NZ_CP097332.1"/>
</dbReference>
<comment type="similarity">
    <text evidence="5 6">Belongs to the XseA family.</text>
</comment>
<comment type="function">
    <text evidence="5">Bidirectionally degrades single-stranded DNA into large acid-insoluble oligonucleotides, which are then degraded further into small acid-soluble oligonucleotides.</text>
</comment>
<gene>
    <name evidence="5 9" type="primary">xseA</name>
    <name evidence="9" type="ORF">M6D93_15830</name>
</gene>
<keyword evidence="2 5" id="KW-0540">Nuclease</keyword>
<evidence type="ECO:0000256" key="2">
    <source>
        <dbReference type="ARBA" id="ARBA00022722"/>
    </source>
</evidence>
<proteinExistence type="inferred from homology"/>
<dbReference type="CDD" id="cd04489">
    <property type="entry name" value="ExoVII_LU_OBF"/>
    <property type="match status" value="1"/>
</dbReference>
<evidence type="ECO:0000313" key="9">
    <source>
        <dbReference type="EMBL" id="UQX87757.1"/>
    </source>
</evidence>
<evidence type="ECO:0000256" key="3">
    <source>
        <dbReference type="ARBA" id="ARBA00022801"/>
    </source>
</evidence>
<reference evidence="9" key="2">
    <citation type="submission" date="2022-05" db="EMBL/GenBank/DDBJ databases">
        <authorList>
            <person name="Kim J.-S."/>
            <person name="Lee K."/>
            <person name="Suh M."/>
            <person name="Eom M."/>
            <person name="Kim J.-S."/>
            <person name="Kim D.-S."/>
            <person name="Ko S.-H."/>
            <person name="Shin Y."/>
            <person name="Lee J.-S."/>
        </authorList>
    </citation>
    <scope>NUCLEOTIDE SEQUENCE</scope>
    <source>
        <strain evidence="9">N237</strain>
    </source>
</reference>
<name>A0ABY4QX40_9ACTN</name>
<evidence type="ECO:0000259" key="8">
    <source>
        <dbReference type="Pfam" id="PF13742"/>
    </source>
</evidence>
<dbReference type="InterPro" id="IPR025824">
    <property type="entry name" value="OB-fold_nuc-bd_dom"/>
</dbReference>
<comment type="subunit">
    <text evidence="5">Heterooligomer composed of large and small subunits.</text>
</comment>
<comment type="catalytic activity">
    <reaction evidence="5 6">
        <text>Exonucleolytic cleavage in either 5'- to 3'- or 3'- to 5'-direction to yield nucleoside 5'-phosphates.</text>
        <dbReference type="EC" id="3.1.11.6"/>
    </reaction>
</comment>
<protein>
    <recommendedName>
        <fullName evidence="5">Exodeoxyribonuclease 7 large subunit</fullName>
        <ecNumber evidence="5">3.1.11.6</ecNumber>
    </recommendedName>
    <alternativeName>
        <fullName evidence="5">Exodeoxyribonuclease VII large subunit</fullName>
        <shortName evidence="5">Exonuclease VII large subunit</shortName>
    </alternativeName>
</protein>
<dbReference type="GO" id="GO:0008855">
    <property type="term" value="F:exodeoxyribonuclease VII activity"/>
    <property type="evidence" value="ECO:0007669"/>
    <property type="project" value="UniProtKB-EC"/>
</dbReference>
<dbReference type="InterPro" id="IPR003753">
    <property type="entry name" value="Exonuc_VII_L"/>
</dbReference>
<dbReference type="InterPro" id="IPR020579">
    <property type="entry name" value="Exonuc_VII_lsu_C"/>
</dbReference>
<dbReference type="EMBL" id="CP097332">
    <property type="protein sequence ID" value="UQX87757.1"/>
    <property type="molecule type" value="Genomic_DNA"/>
</dbReference>
<feature type="domain" description="OB-fold nucleic acid binding" evidence="8">
    <location>
        <begin position="19"/>
        <end position="104"/>
    </location>
</feature>